<dbReference type="AlphaFoldDB" id="A0A3P1UP38"/>
<organism evidence="2 3">
    <name type="scientific">Actinomyces bowdenii</name>
    <dbReference type="NCBI Taxonomy" id="131109"/>
    <lineage>
        <taxon>Bacteria</taxon>
        <taxon>Bacillati</taxon>
        <taxon>Actinomycetota</taxon>
        <taxon>Actinomycetes</taxon>
        <taxon>Actinomycetales</taxon>
        <taxon>Actinomycetaceae</taxon>
        <taxon>Actinomyces</taxon>
    </lineage>
</organism>
<keyword evidence="3" id="KW-1185">Reference proteome</keyword>
<comment type="caution">
    <text evidence="2">The sequence shown here is derived from an EMBL/GenBank/DDBJ whole genome shotgun (WGS) entry which is preliminary data.</text>
</comment>
<dbReference type="Proteomes" id="UP000271272">
    <property type="component" value="Unassembled WGS sequence"/>
</dbReference>
<evidence type="ECO:0000256" key="1">
    <source>
        <dbReference type="SAM" id="Coils"/>
    </source>
</evidence>
<dbReference type="OrthoDB" id="3529653at2"/>
<protein>
    <submittedName>
        <fullName evidence="2">Uncharacterized protein</fullName>
    </submittedName>
</protein>
<name>A0A3P1UP38_9ACTO</name>
<proteinExistence type="predicted"/>
<sequence>MTNERLAKQVQEQFAVLKEGIKEVKKITNVRKRNRTLIDVIEDLRLDHNKRFDKVQASQDQLQAQISSVRADISDLRHELFHEAGSRETVDDSIYEVMRQNYRELNQRLKRLEEAATPAAASVTRAT</sequence>
<keyword evidence="1" id="KW-0175">Coiled coil</keyword>
<dbReference type="EMBL" id="RQZC01000032">
    <property type="protein sequence ID" value="RRD23358.1"/>
    <property type="molecule type" value="Genomic_DNA"/>
</dbReference>
<feature type="coiled-coil region" evidence="1">
    <location>
        <begin position="59"/>
        <end position="115"/>
    </location>
</feature>
<reference evidence="2 3" key="1">
    <citation type="submission" date="2018-11" db="EMBL/GenBank/DDBJ databases">
        <title>Genomes From Bacteria Associated with the Canine Oral Cavity: a Test Case for Automated Genome-Based Taxonomic Assignment.</title>
        <authorList>
            <person name="Coil D.A."/>
            <person name="Jospin G."/>
            <person name="Darling A.E."/>
            <person name="Wallis C."/>
            <person name="Davis I.J."/>
            <person name="Harris S."/>
            <person name="Eisen J.A."/>
            <person name="Holcombe L.J."/>
            <person name="O'Flynn C."/>
        </authorList>
    </citation>
    <scope>NUCLEOTIDE SEQUENCE [LARGE SCALE GENOMIC DNA]</scope>
    <source>
        <strain evidence="2 3">OH5050</strain>
    </source>
</reference>
<accession>A0A3P1UP38</accession>
<gene>
    <name evidence="2" type="ORF">EII10_12040</name>
</gene>
<evidence type="ECO:0000313" key="3">
    <source>
        <dbReference type="Proteomes" id="UP000271272"/>
    </source>
</evidence>
<dbReference type="RefSeq" id="WP_124934734.1">
    <property type="nucleotide sequence ID" value="NZ_RQZC01000032.1"/>
</dbReference>
<evidence type="ECO:0000313" key="2">
    <source>
        <dbReference type="EMBL" id="RRD23358.1"/>
    </source>
</evidence>